<dbReference type="AlphaFoldDB" id="A0A6P6AYU4"/>
<dbReference type="GeneID" id="111313511"/>
<gene>
    <name evidence="3" type="primary">LOC111313511</name>
</gene>
<accession>A0A6P6AYU4</accession>
<dbReference type="InterPro" id="IPR044296">
    <property type="entry name" value="HIPP46"/>
</dbReference>
<dbReference type="RefSeq" id="XP_022769931.1">
    <property type="nucleotide sequence ID" value="XM_022914196.1"/>
</dbReference>
<dbReference type="OrthoDB" id="692882at2759"/>
<dbReference type="PANTHER" id="PTHR46371">
    <property type="entry name" value="OS04G0464100 PROTEIN"/>
    <property type="match status" value="1"/>
</dbReference>
<dbReference type="KEGG" id="dzi:111313511"/>
<dbReference type="GO" id="GO:0046872">
    <property type="term" value="F:metal ion binding"/>
    <property type="evidence" value="ECO:0007669"/>
    <property type="project" value="InterPro"/>
</dbReference>
<dbReference type="InterPro" id="IPR006121">
    <property type="entry name" value="HMA_dom"/>
</dbReference>
<reference evidence="3" key="1">
    <citation type="submission" date="2025-08" db="UniProtKB">
        <authorList>
            <consortium name="RefSeq"/>
        </authorList>
    </citation>
    <scope>IDENTIFICATION</scope>
    <source>
        <tissue evidence="3">Fruit stalk</tissue>
    </source>
</reference>
<keyword evidence="2" id="KW-1185">Reference proteome</keyword>
<evidence type="ECO:0000313" key="3">
    <source>
        <dbReference type="RefSeq" id="XP_022769931.1"/>
    </source>
</evidence>
<dbReference type="PROSITE" id="PS50846">
    <property type="entry name" value="HMA_2"/>
    <property type="match status" value="1"/>
</dbReference>
<sequence>MKQKMVVRVTMSGNKSRSKALKIAVGLPGVESASLIGDDKSQIELTGEEVDPVQLIRLLKNSLRHAELVSVSTVDGDKKEEKKEDEKPPVYVWDPNPPYYMYEVPHEPSCSIL</sequence>
<name>A0A6P6AYU4_DURZI</name>
<organism evidence="2 3">
    <name type="scientific">Durio zibethinus</name>
    <name type="common">Durian</name>
    <dbReference type="NCBI Taxonomy" id="66656"/>
    <lineage>
        <taxon>Eukaryota</taxon>
        <taxon>Viridiplantae</taxon>
        <taxon>Streptophyta</taxon>
        <taxon>Embryophyta</taxon>
        <taxon>Tracheophyta</taxon>
        <taxon>Spermatophyta</taxon>
        <taxon>Magnoliopsida</taxon>
        <taxon>eudicotyledons</taxon>
        <taxon>Gunneridae</taxon>
        <taxon>Pentapetalae</taxon>
        <taxon>rosids</taxon>
        <taxon>malvids</taxon>
        <taxon>Malvales</taxon>
        <taxon>Malvaceae</taxon>
        <taxon>Helicteroideae</taxon>
        <taxon>Durio</taxon>
    </lineage>
</organism>
<dbReference type="Proteomes" id="UP000515121">
    <property type="component" value="Unplaced"/>
</dbReference>
<proteinExistence type="predicted"/>
<evidence type="ECO:0000259" key="1">
    <source>
        <dbReference type="PROSITE" id="PS50846"/>
    </source>
</evidence>
<dbReference type="Gene3D" id="3.30.70.100">
    <property type="match status" value="1"/>
</dbReference>
<evidence type="ECO:0000313" key="2">
    <source>
        <dbReference type="Proteomes" id="UP000515121"/>
    </source>
</evidence>
<protein>
    <submittedName>
        <fullName evidence="3">Heavy metal-associated isoprenylated plant protein 16</fullName>
    </submittedName>
</protein>
<feature type="domain" description="HMA" evidence="1">
    <location>
        <begin position="2"/>
        <end position="67"/>
    </location>
</feature>